<dbReference type="AlphaFoldDB" id="A0A0N4V7U1"/>
<keyword evidence="2" id="KW-1185">Reference proteome</keyword>
<name>A0A0N4V7U1_ENTVE</name>
<reference evidence="1 2" key="2">
    <citation type="submission" date="2018-10" db="EMBL/GenBank/DDBJ databases">
        <authorList>
            <consortium name="Pathogen Informatics"/>
        </authorList>
    </citation>
    <scope>NUCLEOTIDE SEQUENCE [LARGE SCALE GENOMIC DNA]</scope>
</reference>
<gene>
    <name evidence="1" type="ORF">EVEC_LOCUS5976</name>
</gene>
<evidence type="ECO:0000313" key="3">
    <source>
        <dbReference type="WBParaSite" id="EVEC_0000636501-mRNA-1"/>
    </source>
</evidence>
<accession>A0A0N4V7U1</accession>
<evidence type="ECO:0000313" key="1">
    <source>
        <dbReference type="EMBL" id="VDD91225.1"/>
    </source>
</evidence>
<proteinExistence type="predicted"/>
<evidence type="ECO:0000313" key="2">
    <source>
        <dbReference type="Proteomes" id="UP000274131"/>
    </source>
</evidence>
<protein>
    <submittedName>
        <fullName evidence="3">C-type lectin domain-containing protein</fullName>
    </submittedName>
</protein>
<dbReference type="EMBL" id="UXUI01008331">
    <property type="protein sequence ID" value="VDD91225.1"/>
    <property type="molecule type" value="Genomic_DNA"/>
</dbReference>
<reference evidence="3" key="1">
    <citation type="submission" date="2017-02" db="UniProtKB">
        <authorList>
            <consortium name="WormBaseParasite"/>
        </authorList>
    </citation>
    <scope>IDENTIFICATION</scope>
</reference>
<dbReference type="InterPro" id="IPR016186">
    <property type="entry name" value="C-type_lectin-like/link_sf"/>
</dbReference>
<organism evidence="3">
    <name type="scientific">Enterobius vermicularis</name>
    <name type="common">Human pinworm</name>
    <dbReference type="NCBI Taxonomy" id="51028"/>
    <lineage>
        <taxon>Eukaryota</taxon>
        <taxon>Metazoa</taxon>
        <taxon>Ecdysozoa</taxon>
        <taxon>Nematoda</taxon>
        <taxon>Chromadorea</taxon>
        <taxon>Rhabditida</taxon>
        <taxon>Spirurina</taxon>
        <taxon>Oxyuridomorpha</taxon>
        <taxon>Oxyuroidea</taxon>
        <taxon>Oxyuridae</taxon>
        <taxon>Enterobius</taxon>
    </lineage>
</organism>
<dbReference type="SUPFAM" id="SSF56436">
    <property type="entry name" value="C-type lectin-like"/>
    <property type="match status" value="1"/>
</dbReference>
<sequence length="145" mass="16737">MTEFGLAEAELYCVRKFNGHLLYIQDAAEEKFINDILLEVRNANSTDDGYVVNIFMIDNHTDINYVRRLSEKVENNTCFRLKPESRPYNDGYISASTKCRMNSFLCKAPVELNAIKTLELGTGEDSARPETVNFNTFITTMYHWM</sequence>
<dbReference type="Gene3D" id="3.10.100.10">
    <property type="entry name" value="Mannose-Binding Protein A, subunit A"/>
    <property type="match status" value="1"/>
</dbReference>
<dbReference type="CDD" id="cd00037">
    <property type="entry name" value="CLECT"/>
    <property type="match status" value="1"/>
</dbReference>
<dbReference type="Proteomes" id="UP000274131">
    <property type="component" value="Unassembled WGS sequence"/>
</dbReference>
<dbReference type="InterPro" id="IPR016187">
    <property type="entry name" value="CTDL_fold"/>
</dbReference>
<dbReference type="WBParaSite" id="EVEC_0000636501-mRNA-1">
    <property type="protein sequence ID" value="EVEC_0000636501-mRNA-1"/>
    <property type="gene ID" value="EVEC_0000636501"/>
</dbReference>